<dbReference type="RefSeq" id="XP_049264453.1">
    <property type="nucleotide sequence ID" value="XM_049405963.1"/>
</dbReference>
<sequence length="612" mass="68165">MTQTEKDKKRYPPSRIGIKQPRRKEVTGTIVMLDDPDDDGADSIAMKRSATGVILNPQPHDSPNDPLNWPLLKRDLCLFSVGFASFLGGGQSPLLAAGMNALSVEFDKPLTTIAYLVGGFMLALGCGSVIASPIAVMYGKRLVYIIFTLIFFGGAIWGGASTSFGSLIGARIMTGIGAAPTECLPSSTIAEIYFAHERAYRVGIYTMLMLGGKNIVPLISGLVFQWLDRHWVFWILSICLGLTVVLLFFFVPETFWDRTPTPSKRSLEETEAAKNVASYHPPEQRPNAYALRRPSQMNLGPVYSLSSSVNDEDVEQAHKPVGVTEDVLPETGVVEEKKKSYWKDLTIYQGRFTQDKWWMITLRPFFLYSYPAILFGSLTYSLAVVWLIVISETIGEIFRSPPYGYSQLTVGLFYVSPFVGGILGSLSCGLVSDRISRFIVSKNHGVYEPEFRLVMIIPSTFFIVFGLMGFGWSAQVKDPWIGPIIFFGSLSFGSSMASTTAITFAVDSYKVFAGESLVSFNFLKNFLGFCFSLFNNSYIHDEGHRTSFITYGCIQLFVSLFGIPLYIYGKRLRSWTDEKEIMRCLYIEENRPPSMASRKLDTDGDSHDGVTM</sequence>
<proteinExistence type="predicted"/>
<feature type="domain" description="Major facilitator superfamily (MFS) profile" evidence="7">
    <location>
        <begin position="77"/>
        <end position="570"/>
    </location>
</feature>
<evidence type="ECO:0000256" key="2">
    <source>
        <dbReference type="ARBA" id="ARBA00022692"/>
    </source>
</evidence>
<evidence type="ECO:0000256" key="4">
    <source>
        <dbReference type="ARBA" id="ARBA00023136"/>
    </source>
</evidence>
<organism evidence="8 9">
    <name type="scientific">[Candida] subhashii</name>
    <dbReference type="NCBI Taxonomy" id="561895"/>
    <lineage>
        <taxon>Eukaryota</taxon>
        <taxon>Fungi</taxon>
        <taxon>Dikarya</taxon>
        <taxon>Ascomycota</taxon>
        <taxon>Saccharomycotina</taxon>
        <taxon>Pichiomycetes</taxon>
        <taxon>Debaryomycetaceae</taxon>
        <taxon>Spathaspora</taxon>
    </lineage>
</organism>
<feature type="transmembrane region" description="Helical" evidence="6">
    <location>
        <begin position="480"/>
        <end position="506"/>
    </location>
</feature>
<name>A0A8J5QGK2_9ASCO</name>
<keyword evidence="4 6" id="KW-0472">Membrane</keyword>
<dbReference type="PROSITE" id="PS50850">
    <property type="entry name" value="MFS"/>
    <property type="match status" value="1"/>
</dbReference>
<feature type="transmembrane region" description="Helical" evidence="6">
    <location>
        <begin position="202"/>
        <end position="225"/>
    </location>
</feature>
<feature type="region of interest" description="Disordered" evidence="5">
    <location>
        <begin position="261"/>
        <end position="286"/>
    </location>
</feature>
<evidence type="ECO:0000259" key="7">
    <source>
        <dbReference type="PROSITE" id="PS50850"/>
    </source>
</evidence>
<dbReference type="GeneID" id="73469036"/>
<dbReference type="OrthoDB" id="4500315at2759"/>
<dbReference type="InterPro" id="IPR011701">
    <property type="entry name" value="MFS"/>
</dbReference>
<dbReference type="PANTHER" id="PTHR23502:SF4">
    <property type="entry name" value="MAJOR FACILITATOR SUPERFAMILY (MFS) PROFILE DOMAIN-CONTAINING PROTEIN-RELATED"/>
    <property type="match status" value="1"/>
</dbReference>
<evidence type="ECO:0000313" key="9">
    <source>
        <dbReference type="Proteomes" id="UP000694255"/>
    </source>
</evidence>
<dbReference type="InterPro" id="IPR020846">
    <property type="entry name" value="MFS_dom"/>
</dbReference>
<feature type="transmembrane region" description="Helical" evidence="6">
    <location>
        <begin position="453"/>
        <end position="474"/>
    </location>
</feature>
<dbReference type="Pfam" id="PF07690">
    <property type="entry name" value="MFS_1"/>
    <property type="match status" value="1"/>
</dbReference>
<feature type="transmembrane region" description="Helical" evidence="6">
    <location>
        <begin position="231"/>
        <end position="251"/>
    </location>
</feature>
<comment type="subcellular location">
    <subcellularLocation>
        <location evidence="1">Membrane</location>
        <topology evidence="1">Multi-pass membrane protein</topology>
    </subcellularLocation>
</comment>
<feature type="transmembrane region" description="Helical" evidence="6">
    <location>
        <begin position="113"/>
        <end position="135"/>
    </location>
</feature>
<dbReference type="FunFam" id="1.20.1250.20:FF:001026">
    <property type="entry name" value="AGL069Cp"/>
    <property type="match status" value="1"/>
</dbReference>
<accession>A0A8J5QGK2</accession>
<evidence type="ECO:0000256" key="6">
    <source>
        <dbReference type="SAM" id="Phobius"/>
    </source>
</evidence>
<feature type="transmembrane region" description="Helical" evidence="6">
    <location>
        <begin position="142"/>
        <end position="160"/>
    </location>
</feature>
<dbReference type="Proteomes" id="UP000694255">
    <property type="component" value="Unassembled WGS sequence"/>
</dbReference>
<dbReference type="PANTHER" id="PTHR23502">
    <property type="entry name" value="MAJOR FACILITATOR SUPERFAMILY"/>
    <property type="match status" value="1"/>
</dbReference>
<keyword evidence="3 6" id="KW-1133">Transmembrane helix</keyword>
<dbReference type="EMBL" id="JAGSYN010000102">
    <property type="protein sequence ID" value="KAG7664221.1"/>
    <property type="molecule type" value="Genomic_DNA"/>
</dbReference>
<evidence type="ECO:0000256" key="1">
    <source>
        <dbReference type="ARBA" id="ARBA00004141"/>
    </source>
</evidence>
<feature type="transmembrane region" description="Helical" evidence="6">
    <location>
        <begin position="365"/>
        <end position="391"/>
    </location>
</feature>
<evidence type="ECO:0000256" key="3">
    <source>
        <dbReference type="ARBA" id="ARBA00022989"/>
    </source>
</evidence>
<dbReference type="GO" id="GO:0005886">
    <property type="term" value="C:plasma membrane"/>
    <property type="evidence" value="ECO:0007669"/>
    <property type="project" value="TreeGrafter"/>
</dbReference>
<keyword evidence="9" id="KW-1185">Reference proteome</keyword>
<comment type="caution">
    <text evidence="8">The sequence shown here is derived from an EMBL/GenBank/DDBJ whole genome shotgun (WGS) entry which is preliminary data.</text>
</comment>
<keyword evidence="2 6" id="KW-0812">Transmembrane</keyword>
<evidence type="ECO:0000313" key="8">
    <source>
        <dbReference type="EMBL" id="KAG7664221.1"/>
    </source>
</evidence>
<protein>
    <recommendedName>
        <fullName evidence="7">Major facilitator superfamily (MFS) profile domain-containing protein</fullName>
    </recommendedName>
</protein>
<evidence type="ECO:0000256" key="5">
    <source>
        <dbReference type="SAM" id="MobiDB-lite"/>
    </source>
</evidence>
<reference evidence="8 9" key="1">
    <citation type="journal article" date="2021" name="DNA Res.">
        <title>Genome analysis of Candida subhashii reveals its hybrid nature and dual mitochondrial genome conformations.</title>
        <authorList>
            <person name="Mixao V."/>
            <person name="Hegedusova E."/>
            <person name="Saus E."/>
            <person name="Pryszcz L.P."/>
            <person name="Cillingova A."/>
            <person name="Nosek J."/>
            <person name="Gabaldon T."/>
        </authorList>
    </citation>
    <scope>NUCLEOTIDE SEQUENCE [LARGE SCALE GENOMIC DNA]</scope>
    <source>
        <strain evidence="8 9">CBS 10753</strain>
    </source>
</reference>
<dbReference type="AlphaFoldDB" id="A0A8J5QGK2"/>
<feature type="transmembrane region" description="Helical" evidence="6">
    <location>
        <begin position="518"/>
        <end position="536"/>
    </location>
</feature>
<gene>
    <name evidence="8" type="ORF">J8A68_002235</name>
</gene>
<dbReference type="GO" id="GO:0022857">
    <property type="term" value="F:transmembrane transporter activity"/>
    <property type="evidence" value="ECO:0007669"/>
    <property type="project" value="InterPro"/>
</dbReference>
<feature type="transmembrane region" description="Helical" evidence="6">
    <location>
        <begin position="411"/>
        <end position="432"/>
    </location>
</feature>
<feature type="transmembrane region" description="Helical" evidence="6">
    <location>
        <begin position="548"/>
        <end position="569"/>
    </location>
</feature>
<feature type="transmembrane region" description="Helical" evidence="6">
    <location>
        <begin position="76"/>
        <end position="101"/>
    </location>
</feature>